<dbReference type="PANTHER" id="PTHR43072:SF23">
    <property type="entry name" value="UPF0039 PROTEIN C11D3.02C"/>
    <property type="match status" value="1"/>
</dbReference>
<dbReference type="RefSeq" id="WP_149609348.1">
    <property type="nucleotide sequence ID" value="NZ_VTUX01000001.1"/>
</dbReference>
<organism evidence="4 5">
    <name type="scientific">Pseudohalioglobus sediminis</name>
    <dbReference type="NCBI Taxonomy" id="2606449"/>
    <lineage>
        <taxon>Bacteria</taxon>
        <taxon>Pseudomonadati</taxon>
        <taxon>Pseudomonadota</taxon>
        <taxon>Gammaproteobacteria</taxon>
        <taxon>Cellvibrionales</taxon>
        <taxon>Halieaceae</taxon>
        <taxon>Pseudohalioglobus</taxon>
    </lineage>
</organism>
<dbReference type="PANTHER" id="PTHR43072">
    <property type="entry name" value="N-ACETYLTRANSFERASE"/>
    <property type="match status" value="1"/>
</dbReference>
<feature type="domain" description="N-acetyltransferase" evidence="3">
    <location>
        <begin position="1"/>
        <end position="162"/>
    </location>
</feature>
<evidence type="ECO:0000256" key="2">
    <source>
        <dbReference type="ARBA" id="ARBA00023315"/>
    </source>
</evidence>
<evidence type="ECO:0000259" key="3">
    <source>
        <dbReference type="PROSITE" id="PS51186"/>
    </source>
</evidence>
<gene>
    <name evidence="4" type="ORF">F0M18_00060</name>
</gene>
<evidence type="ECO:0000313" key="4">
    <source>
        <dbReference type="EMBL" id="KAA1193879.1"/>
    </source>
</evidence>
<sequence length="170" mass="18914">MIRTVRAEDAPALAEIYNHYIVNSPATFEERVLEVDELRQRIETVTGMGLPWLVAEAASRVVGYAYANRWRDRSAYRYSVESTVYLDPQHIGEGWGAALYSSLFDGLRTSGVHAVLAGITLPNPASVALHEKMGMRKVAHLHEVGYKQGQWLDVGYWQLVLDGSVPGSPE</sequence>
<dbReference type="InterPro" id="IPR016181">
    <property type="entry name" value="Acyl_CoA_acyltransferase"/>
</dbReference>
<evidence type="ECO:0000313" key="5">
    <source>
        <dbReference type="Proteomes" id="UP000323708"/>
    </source>
</evidence>
<dbReference type="GO" id="GO:0016747">
    <property type="term" value="F:acyltransferase activity, transferring groups other than amino-acyl groups"/>
    <property type="evidence" value="ECO:0007669"/>
    <property type="project" value="InterPro"/>
</dbReference>
<accession>A0A5B0X6M8</accession>
<reference evidence="4 5" key="1">
    <citation type="submission" date="2019-09" db="EMBL/GenBank/DDBJ databases">
        <authorList>
            <person name="Chen X.-Y."/>
        </authorList>
    </citation>
    <scope>NUCLEOTIDE SEQUENCE [LARGE SCALE GENOMIC DNA]</scope>
    <source>
        <strain evidence="4 5">NY5</strain>
    </source>
</reference>
<comment type="caution">
    <text evidence="4">The sequence shown here is derived from an EMBL/GenBank/DDBJ whole genome shotgun (WGS) entry which is preliminary data.</text>
</comment>
<dbReference type="InterPro" id="IPR000182">
    <property type="entry name" value="GNAT_dom"/>
</dbReference>
<keyword evidence="1 4" id="KW-0808">Transferase</keyword>
<dbReference type="Pfam" id="PF13420">
    <property type="entry name" value="Acetyltransf_4"/>
    <property type="match status" value="1"/>
</dbReference>
<dbReference type="SUPFAM" id="SSF55729">
    <property type="entry name" value="Acyl-CoA N-acyltransferases (Nat)"/>
    <property type="match status" value="1"/>
</dbReference>
<proteinExistence type="predicted"/>
<dbReference type="EMBL" id="VTUX01000001">
    <property type="protein sequence ID" value="KAA1193879.1"/>
    <property type="molecule type" value="Genomic_DNA"/>
</dbReference>
<dbReference type="AlphaFoldDB" id="A0A5B0X6M8"/>
<keyword evidence="5" id="KW-1185">Reference proteome</keyword>
<protein>
    <submittedName>
        <fullName evidence="4">N-acetyltransferase family protein</fullName>
    </submittedName>
</protein>
<keyword evidence="2" id="KW-0012">Acyltransferase</keyword>
<dbReference type="Proteomes" id="UP000323708">
    <property type="component" value="Unassembled WGS sequence"/>
</dbReference>
<dbReference type="Gene3D" id="3.40.630.30">
    <property type="match status" value="1"/>
</dbReference>
<evidence type="ECO:0000256" key="1">
    <source>
        <dbReference type="ARBA" id="ARBA00022679"/>
    </source>
</evidence>
<dbReference type="PROSITE" id="PS51186">
    <property type="entry name" value="GNAT"/>
    <property type="match status" value="1"/>
</dbReference>
<name>A0A5B0X6M8_9GAMM</name>